<dbReference type="Pfam" id="PF17784">
    <property type="entry name" value="Sulfotransfer_4"/>
    <property type="match status" value="1"/>
</dbReference>
<gene>
    <name evidence="1" type="ORF">DOTSEDRAFT_73380</name>
</gene>
<sequence length="186" mass="21818">MAEEIIRAYPDAKIILTIREDEERWLRSFLDTLWYNYTTWSHWFLRNVDSQWREQGAFLSPFYERFHGDPVAHGLRVYREHKAVVQRVTEPKERLLVYDVNQGWGPLCAFLQQHVPTENFPKTNGVDDHRALFGAGRRKALKAWASNAMLKRGLPVILTAVLWMFRSRVVSSIRAGLAQIGLRPRR</sequence>
<evidence type="ECO:0000313" key="1">
    <source>
        <dbReference type="EMBL" id="EME42515.1"/>
    </source>
</evidence>
<keyword evidence="2" id="KW-1185">Reference proteome</keyword>
<dbReference type="OrthoDB" id="272681at2759"/>
<dbReference type="HOGENOM" id="CLU_1454377_0_0_1"/>
<dbReference type="Gene3D" id="3.40.50.300">
    <property type="entry name" value="P-loop containing nucleotide triphosphate hydrolases"/>
    <property type="match status" value="1"/>
</dbReference>
<dbReference type="PANTHER" id="PTHR36978:SF4">
    <property type="entry name" value="P-LOOP CONTAINING NUCLEOSIDE TRIPHOSPHATE HYDROLASE PROTEIN"/>
    <property type="match status" value="1"/>
</dbReference>
<dbReference type="InterPro" id="IPR027417">
    <property type="entry name" value="P-loop_NTPase"/>
</dbReference>
<protein>
    <recommendedName>
        <fullName evidence="3">Sulfotransferase domain-containing protein</fullName>
    </recommendedName>
</protein>
<accession>N1PLT6</accession>
<dbReference type="InterPro" id="IPR040632">
    <property type="entry name" value="Sulfotransfer_4"/>
</dbReference>
<dbReference type="PANTHER" id="PTHR36978">
    <property type="entry name" value="P-LOOP CONTAINING NUCLEOTIDE TRIPHOSPHATE HYDROLASE"/>
    <property type="match status" value="1"/>
</dbReference>
<evidence type="ECO:0000313" key="2">
    <source>
        <dbReference type="Proteomes" id="UP000016933"/>
    </source>
</evidence>
<dbReference type="EMBL" id="KB446541">
    <property type="protein sequence ID" value="EME42515.1"/>
    <property type="molecule type" value="Genomic_DNA"/>
</dbReference>
<organism evidence="1 2">
    <name type="scientific">Dothistroma septosporum (strain NZE10 / CBS 128990)</name>
    <name type="common">Red band needle blight fungus</name>
    <name type="synonym">Mycosphaerella pini</name>
    <dbReference type="NCBI Taxonomy" id="675120"/>
    <lineage>
        <taxon>Eukaryota</taxon>
        <taxon>Fungi</taxon>
        <taxon>Dikarya</taxon>
        <taxon>Ascomycota</taxon>
        <taxon>Pezizomycotina</taxon>
        <taxon>Dothideomycetes</taxon>
        <taxon>Dothideomycetidae</taxon>
        <taxon>Mycosphaerellales</taxon>
        <taxon>Mycosphaerellaceae</taxon>
        <taxon>Dothistroma</taxon>
    </lineage>
</organism>
<dbReference type="AlphaFoldDB" id="N1PLT6"/>
<proteinExistence type="predicted"/>
<dbReference type="Proteomes" id="UP000016933">
    <property type="component" value="Unassembled WGS sequence"/>
</dbReference>
<evidence type="ECO:0008006" key="3">
    <source>
        <dbReference type="Google" id="ProtNLM"/>
    </source>
</evidence>
<dbReference type="STRING" id="675120.N1PLT6"/>
<name>N1PLT6_DOTSN</name>
<reference evidence="1 2" key="2">
    <citation type="journal article" date="2012" name="PLoS Pathog.">
        <title>Diverse lifestyles and strategies of plant pathogenesis encoded in the genomes of eighteen Dothideomycetes fungi.</title>
        <authorList>
            <person name="Ohm R.A."/>
            <person name="Feau N."/>
            <person name="Henrissat B."/>
            <person name="Schoch C.L."/>
            <person name="Horwitz B.A."/>
            <person name="Barry K.W."/>
            <person name="Condon B.J."/>
            <person name="Copeland A.C."/>
            <person name="Dhillon B."/>
            <person name="Glaser F."/>
            <person name="Hesse C.N."/>
            <person name="Kosti I."/>
            <person name="LaButti K."/>
            <person name="Lindquist E.A."/>
            <person name="Lucas S."/>
            <person name="Salamov A.A."/>
            <person name="Bradshaw R.E."/>
            <person name="Ciuffetti L."/>
            <person name="Hamelin R.C."/>
            <person name="Kema G.H.J."/>
            <person name="Lawrence C."/>
            <person name="Scott J.A."/>
            <person name="Spatafora J.W."/>
            <person name="Turgeon B.G."/>
            <person name="de Wit P.J.G.M."/>
            <person name="Zhong S."/>
            <person name="Goodwin S.B."/>
            <person name="Grigoriev I.V."/>
        </authorList>
    </citation>
    <scope>NUCLEOTIDE SEQUENCE [LARGE SCALE GENOMIC DNA]</scope>
    <source>
        <strain evidence="2">NZE10 / CBS 128990</strain>
    </source>
</reference>
<reference evidence="2" key="1">
    <citation type="journal article" date="2012" name="PLoS Genet.">
        <title>The genomes of the fungal plant pathogens Cladosporium fulvum and Dothistroma septosporum reveal adaptation to different hosts and lifestyles but also signatures of common ancestry.</title>
        <authorList>
            <person name="de Wit P.J.G.M."/>
            <person name="van der Burgt A."/>
            <person name="Oekmen B."/>
            <person name="Stergiopoulos I."/>
            <person name="Abd-Elsalam K.A."/>
            <person name="Aerts A.L."/>
            <person name="Bahkali A.H."/>
            <person name="Beenen H.G."/>
            <person name="Chettri P."/>
            <person name="Cox M.P."/>
            <person name="Datema E."/>
            <person name="de Vries R.P."/>
            <person name="Dhillon B."/>
            <person name="Ganley A.R."/>
            <person name="Griffiths S.A."/>
            <person name="Guo Y."/>
            <person name="Hamelin R.C."/>
            <person name="Henrissat B."/>
            <person name="Kabir M.S."/>
            <person name="Jashni M.K."/>
            <person name="Kema G."/>
            <person name="Klaubauf S."/>
            <person name="Lapidus A."/>
            <person name="Levasseur A."/>
            <person name="Lindquist E."/>
            <person name="Mehrabi R."/>
            <person name="Ohm R.A."/>
            <person name="Owen T.J."/>
            <person name="Salamov A."/>
            <person name="Schwelm A."/>
            <person name="Schijlen E."/>
            <person name="Sun H."/>
            <person name="van den Burg H.A."/>
            <person name="van Ham R.C.H.J."/>
            <person name="Zhang S."/>
            <person name="Goodwin S.B."/>
            <person name="Grigoriev I.V."/>
            <person name="Collemare J."/>
            <person name="Bradshaw R.E."/>
        </authorList>
    </citation>
    <scope>NUCLEOTIDE SEQUENCE [LARGE SCALE GENOMIC DNA]</scope>
    <source>
        <strain evidence="2">NZE10 / CBS 128990</strain>
    </source>
</reference>
<dbReference type="SUPFAM" id="SSF52540">
    <property type="entry name" value="P-loop containing nucleoside triphosphate hydrolases"/>
    <property type="match status" value="1"/>
</dbReference>